<dbReference type="EMBL" id="GHBP01001528">
    <property type="protein sequence ID" value="NDJ92780.1"/>
    <property type="molecule type" value="Transcribed_RNA"/>
</dbReference>
<dbReference type="GO" id="GO:0016973">
    <property type="term" value="P:poly(A)+ mRNA export from nucleus"/>
    <property type="evidence" value="ECO:0007669"/>
    <property type="project" value="TreeGrafter"/>
</dbReference>
<dbReference type="InterPro" id="IPR035441">
    <property type="entry name" value="TFIIS/LEDGF_dom_sf"/>
</dbReference>
<dbReference type="AlphaFoldDB" id="A0A6G3MFJ4"/>
<evidence type="ECO:0000313" key="2">
    <source>
        <dbReference type="EMBL" id="NDJ92780.1"/>
    </source>
</evidence>
<organism evidence="2">
    <name type="scientific">Henneguya salminicola</name>
    <name type="common">Myxosporean</name>
    <dbReference type="NCBI Taxonomy" id="69463"/>
    <lineage>
        <taxon>Eukaryota</taxon>
        <taxon>Metazoa</taxon>
        <taxon>Cnidaria</taxon>
        <taxon>Myxozoa</taxon>
        <taxon>Myxosporea</taxon>
        <taxon>Bivalvulida</taxon>
        <taxon>Platysporina</taxon>
        <taxon>Myxobolidae</taxon>
        <taxon>Henneguya</taxon>
    </lineage>
</organism>
<name>A0A6G3MFJ4_HENSL</name>
<evidence type="ECO:0000256" key="1">
    <source>
        <dbReference type="SAM" id="MobiDB-lite"/>
    </source>
</evidence>
<proteinExistence type="predicted"/>
<protein>
    <submittedName>
        <fullName evidence="2">Protein IWS1 homolog (Trinotate prediction)</fullName>
    </submittedName>
</protein>
<reference evidence="2" key="1">
    <citation type="submission" date="2018-11" db="EMBL/GenBank/DDBJ databases">
        <title>Henneguya salminicola genome and transcriptome.</title>
        <authorList>
            <person name="Yahalomi D."/>
            <person name="Atkinson S.D."/>
            <person name="Neuhof M."/>
            <person name="Chang E.S."/>
            <person name="Philippe H."/>
            <person name="Cartwright P."/>
            <person name="Bartholomew J.L."/>
            <person name="Huchon D."/>
        </authorList>
    </citation>
    <scope>NUCLEOTIDE SEQUENCE</scope>
    <source>
        <strain evidence="2">Hz1</strain>
        <tissue evidence="2">Whole</tissue>
    </source>
</reference>
<dbReference type="PANTHER" id="PTHR46010">
    <property type="entry name" value="PROTEIN IWS1 HOMOLOG"/>
    <property type="match status" value="1"/>
</dbReference>
<dbReference type="GO" id="GO:0005634">
    <property type="term" value="C:nucleus"/>
    <property type="evidence" value="ECO:0007669"/>
    <property type="project" value="TreeGrafter"/>
</dbReference>
<accession>A0A6G3MFJ4</accession>
<sequence length="168" mass="19309">MENDEELHSISSANSETKQDEEQEEDVNDKTNGLFADIFGESDEEDKFLEGSITQTEKVLPNEQFTSGQHFVSDFDMMMIQKKASSHRRQRKKDLDFQTEQDNKAAEIVQKMFNAVRSDRQKVEAGELAVEKLQLCTYLKTQLNRSGLYESFVENNVHHAIAVITLPF</sequence>
<dbReference type="PANTHER" id="PTHR46010:SF1">
    <property type="entry name" value="PROTEIN IWS1 HOMOLOG"/>
    <property type="match status" value="1"/>
</dbReference>
<feature type="region of interest" description="Disordered" evidence="1">
    <location>
        <begin position="1"/>
        <end position="35"/>
    </location>
</feature>
<dbReference type="Gene3D" id="1.20.930.10">
    <property type="entry name" value="Conserved domain common to transcription factors TFIIS, elongin A, CRSP70"/>
    <property type="match status" value="1"/>
</dbReference>
<dbReference type="InterPro" id="IPR051037">
    <property type="entry name" value="RNAPII_TF_IWS1"/>
</dbReference>